<evidence type="ECO:0008006" key="3">
    <source>
        <dbReference type="Google" id="ProtNLM"/>
    </source>
</evidence>
<name>A0A553P3D9_TIGCA</name>
<reference evidence="1 2" key="1">
    <citation type="journal article" date="2018" name="Nat. Ecol. Evol.">
        <title>Genomic signatures of mitonuclear coevolution across populations of Tigriopus californicus.</title>
        <authorList>
            <person name="Barreto F.S."/>
            <person name="Watson E.T."/>
            <person name="Lima T.G."/>
            <person name="Willett C.S."/>
            <person name="Edmands S."/>
            <person name="Li W."/>
            <person name="Burton R.S."/>
        </authorList>
    </citation>
    <scope>NUCLEOTIDE SEQUENCE [LARGE SCALE GENOMIC DNA]</scope>
    <source>
        <strain evidence="1 2">San Diego</strain>
    </source>
</reference>
<dbReference type="InterPro" id="IPR018616">
    <property type="entry name" value="GUCD1"/>
</dbReference>
<dbReference type="OMA" id="VQDIQKH"/>
<dbReference type="PANTHER" id="PTHR31400">
    <property type="entry name" value="GUANYLYL CYCLASE DOMAIN CONTAINING PROTEIN 1 GUCD1"/>
    <property type="match status" value="1"/>
</dbReference>
<dbReference type="AlphaFoldDB" id="A0A553P3D9"/>
<dbReference type="Pfam" id="PF09778">
    <property type="entry name" value="Guanylate_cyc_2"/>
    <property type="match status" value="1"/>
</dbReference>
<accession>A0A553P3D9</accession>
<protein>
    <recommendedName>
        <fullName evidence="3">Protein GUCD1</fullName>
    </recommendedName>
</protein>
<gene>
    <name evidence="1" type="ORF">TCAL_13075</name>
</gene>
<dbReference type="PANTHER" id="PTHR31400:SF1">
    <property type="entry name" value="PROTEIN GUCD1"/>
    <property type="match status" value="1"/>
</dbReference>
<proteinExistence type="predicted"/>
<comment type="caution">
    <text evidence="1">The sequence shown here is derived from an EMBL/GenBank/DDBJ whole genome shotgun (WGS) entry which is preliminary data.</text>
</comment>
<evidence type="ECO:0000313" key="2">
    <source>
        <dbReference type="Proteomes" id="UP000318571"/>
    </source>
</evidence>
<organism evidence="1 2">
    <name type="scientific">Tigriopus californicus</name>
    <name type="common">Marine copepod</name>
    <dbReference type="NCBI Taxonomy" id="6832"/>
    <lineage>
        <taxon>Eukaryota</taxon>
        <taxon>Metazoa</taxon>
        <taxon>Ecdysozoa</taxon>
        <taxon>Arthropoda</taxon>
        <taxon>Crustacea</taxon>
        <taxon>Multicrustacea</taxon>
        <taxon>Hexanauplia</taxon>
        <taxon>Copepoda</taxon>
        <taxon>Harpacticoida</taxon>
        <taxon>Harpacticidae</taxon>
        <taxon>Tigriopus</taxon>
    </lineage>
</organism>
<evidence type="ECO:0000313" key="1">
    <source>
        <dbReference type="EMBL" id="TRY72216.1"/>
    </source>
</evidence>
<dbReference type="Proteomes" id="UP000318571">
    <property type="component" value="Chromosome 7"/>
</dbReference>
<dbReference type="EMBL" id="VCGU01000008">
    <property type="protein sequence ID" value="TRY72216.1"/>
    <property type="molecule type" value="Genomic_DNA"/>
</dbReference>
<keyword evidence="2" id="KW-1185">Reference proteome</keyword>
<sequence length="234" mass="27925">MDVNGVNVRKLTHSLKHYQQRHNWDCGLSCVLMALQEPQRAEILQDMTHIIHEEGFEQSTWTIDLCYLLKRFGLDFHYTTITLGVDPGYSSQRFYTKLLHKDESRVQKRFNNAEVNRISVEERSCDMTEIIRHLAHKGPCIVLTNANLLRCEVRHRQVTHCRGHLSECFTRTLRKTYQGHYVILVGFDLDRQKIIYRNPTFRDRECEMSLDCWNCLKKPENGLWDRRRRHFYPS</sequence>